<keyword evidence="3" id="KW-0479">Metal-binding</keyword>
<feature type="compositionally biased region" description="Acidic residues" evidence="4">
    <location>
        <begin position="361"/>
        <end position="381"/>
    </location>
</feature>
<feature type="compositionally biased region" description="Acidic residues" evidence="4">
    <location>
        <begin position="236"/>
        <end position="256"/>
    </location>
</feature>
<protein>
    <recommendedName>
        <fullName evidence="5">PDZ domain-containing protein</fullName>
    </recommendedName>
</protein>
<feature type="domain" description="PDZ" evidence="5">
    <location>
        <begin position="4"/>
        <end position="87"/>
    </location>
</feature>
<dbReference type="InterPro" id="IPR050604">
    <property type="entry name" value="PDZ-LIM_domain"/>
</dbReference>
<evidence type="ECO:0000256" key="1">
    <source>
        <dbReference type="ARBA" id="ARBA00004496"/>
    </source>
</evidence>
<reference evidence="6 7" key="1">
    <citation type="submission" date="2024-05" db="EMBL/GenBank/DDBJ databases">
        <title>Genetic variation in Jamaican populations of the coffee berry borer (Hypothenemus hampei).</title>
        <authorList>
            <person name="Errbii M."/>
            <person name="Myrie A."/>
        </authorList>
    </citation>
    <scope>NUCLEOTIDE SEQUENCE [LARGE SCALE GENOMIC DNA]</scope>
    <source>
        <strain evidence="6">JA-Hopewell-2020-01-JO</strain>
        <tissue evidence="6">Whole body</tissue>
    </source>
</reference>
<keyword evidence="3" id="KW-0862">Zinc</keyword>
<dbReference type="Proteomes" id="UP001566132">
    <property type="component" value="Unassembled WGS sequence"/>
</dbReference>
<feature type="region of interest" description="Disordered" evidence="4">
    <location>
        <begin position="444"/>
        <end position="471"/>
    </location>
</feature>
<name>A0ABD1E9Z6_HYPHA</name>
<dbReference type="SMART" id="SM00228">
    <property type="entry name" value="PDZ"/>
    <property type="match status" value="1"/>
</dbReference>
<comment type="caution">
    <text evidence="6">The sequence shown here is derived from an EMBL/GenBank/DDBJ whole genome shotgun (WGS) entry which is preliminary data.</text>
</comment>
<dbReference type="EMBL" id="JBDJPC010000009">
    <property type="protein sequence ID" value="KAL1491452.1"/>
    <property type="molecule type" value="Genomic_DNA"/>
</dbReference>
<gene>
    <name evidence="6" type="ORF">ABEB36_012050</name>
</gene>
<dbReference type="AlphaFoldDB" id="A0ABD1E9Z6"/>
<keyword evidence="7" id="KW-1185">Reference proteome</keyword>
<dbReference type="CDD" id="cd23068">
    <property type="entry name" value="PDZ_ZASP52-like"/>
    <property type="match status" value="1"/>
</dbReference>
<comment type="subcellular location">
    <subcellularLocation>
        <location evidence="1">Cytoplasm</location>
    </subcellularLocation>
</comment>
<dbReference type="InterPro" id="IPR001478">
    <property type="entry name" value="PDZ"/>
</dbReference>
<dbReference type="PANTHER" id="PTHR24214">
    <property type="entry name" value="PDZ AND LIM DOMAIN PROTEIN ZASP"/>
    <property type="match status" value="1"/>
</dbReference>
<feature type="region of interest" description="Disordered" evidence="4">
    <location>
        <begin position="337"/>
        <end position="389"/>
    </location>
</feature>
<keyword evidence="2" id="KW-0963">Cytoplasm</keyword>
<evidence type="ECO:0000256" key="3">
    <source>
        <dbReference type="ARBA" id="ARBA00023038"/>
    </source>
</evidence>
<feature type="region of interest" description="Disordered" evidence="4">
    <location>
        <begin position="236"/>
        <end position="265"/>
    </location>
</feature>
<sequence length="547" mass="61578">MAIELSFSKPEVGSHWGFRLVGGADYNEPLVVVKVNENGLAEGAGLMIGDVVVRINDTPTTGLTHQEAHDLINRAGCEFVLAIKRGLFSDLPPLIGEYDDNAEVESILFKENHVETKDQNVGQQPTILQNLAGSERLENTNSKVSIQRANKSTKWSTFLVKPKNPKPVSKKLNEERQIIGEPYKVKIIKQPKRDPNVVLNRKKSVQFDQQVIEVEISRDTSIADSIDSLENSVDLDMEQPIEEQSPEEEEPLETEDTIEKPPEEPIKPILKPPPLDVHIDPGACEASLSLEEQLAAVQKQLLALSQLPSAIQVTLEAVTQQLNKIVFEKTQQVNGLEETIEEEPEDEEVIPEENGSLSENAEGDITDNDNEVEELENDEGDGEVKVPNGEPETEIVLEAELELIEENPSIELTEEEKEAKLREEEFQQKKQKIEEERRRMDWTQRPIVLPGGRKWSDPEDVSKMSRTKKMSDEKICKAIEDHSEVIIGKTKGINFLKFEPPPKNLDYLQKSEVYRLIHDMEPPVRGVCARAEKVLSEKDYYGDKGAP</sequence>
<dbReference type="PROSITE" id="PS50106">
    <property type="entry name" value="PDZ"/>
    <property type="match status" value="1"/>
</dbReference>
<dbReference type="Pfam" id="PF00595">
    <property type="entry name" value="PDZ"/>
    <property type="match status" value="1"/>
</dbReference>
<organism evidence="6 7">
    <name type="scientific">Hypothenemus hampei</name>
    <name type="common">Coffee berry borer</name>
    <dbReference type="NCBI Taxonomy" id="57062"/>
    <lineage>
        <taxon>Eukaryota</taxon>
        <taxon>Metazoa</taxon>
        <taxon>Ecdysozoa</taxon>
        <taxon>Arthropoda</taxon>
        <taxon>Hexapoda</taxon>
        <taxon>Insecta</taxon>
        <taxon>Pterygota</taxon>
        <taxon>Neoptera</taxon>
        <taxon>Endopterygota</taxon>
        <taxon>Coleoptera</taxon>
        <taxon>Polyphaga</taxon>
        <taxon>Cucujiformia</taxon>
        <taxon>Curculionidae</taxon>
        <taxon>Scolytinae</taxon>
        <taxon>Hypothenemus</taxon>
    </lineage>
</organism>
<evidence type="ECO:0000313" key="6">
    <source>
        <dbReference type="EMBL" id="KAL1491452.1"/>
    </source>
</evidence>
<proteinExistence type="predicted"/>
<dbReference type="PANTHER" id="PTHR24214:SF38">
    <property type="entry name" value="PDZ AND LIM DOMAIN PROTEIN ZASP-RELATED"/>
    <property type="match status" value="1"/>
</dbReference>
<evidence type="ECO:0000256" key="4">
    <source>
        <dbReference type="SAM" id="MobiDB-lite"/>
    </source>
</evidence>
<dbReference type="Gene3D" id="2.30.42.10">
    <property type="match status" value="1"/>
</dbReference>
<evidence type="ECO:0000256" key="2">
    <source>
        <dbReference type="ARBA" id="ARBA00022490"/>
    </source>
</evidence>
<accession>A0ABD1E9Z6</accession>
<feature type="compositionally biased region" description="Acidic residues" evidence="4">
    <location>
        <begin position="338"/>
        <end position="351"/>
    </location>
</feature>
<dbReference type="GO" id="GO:0005737">
    <property type="term" value="C:cytoplasm"/>
    <property type="evidence" value="ECO:0007669"/>
    <property type="project" value="UniProtKB-SubCell"/>
</dbReference>
<feature type="compositionally biased region" description="Basic and acidic residues" evidence="4">
    <location>
        <begin position="454"/>
        <end position="471"/>
    </location>
</feature>
<feature type="region of interest" description="Disordered" evidence="4">
    <location>
        <begin position="404"/>
        <end position="425"/>
    </location>
</feature>
<dbReference type="SUPFAM" id="SSF50156">
    <property type="entry name" value="PDZ domain-like"/>
    <property type="match status" value="1"/>
</dbReference>
<evidence type="ECO:0000259" key="5">
    <source>
        <dbReference type="PROSITE" id="PS50106"/>
    </source>
</evidence>
<keyword evidence="3" id="KW-0440">LIM domain</keyword>
<dbReference type="InterPro" id="IPR036034">
    <property type="entry name" value="PDZ_sf"/>
</dbReference>
<dbReference type="FunFam" id="2.30.42.10:FF:000055">
    <property type="entry name" value="PDZ and LIM domain protein 3"/>
    <property type="match status" value="1"/>
</dbReference>
<evidence type="ECO:0000313" key="7">
    <source>
        <dbReference type="Proteomes" id="UP001566132"/>
    </source>
</evidence>